<evidence type="ECO:0000313" key="2">
    <source>
        <dbReference type="EMBL" id="MCJ7857714.1"/>
    </source>
</evidence>
<evidence type="ECO:0000313" key="3">
    <source>
        <dbReference type="Proteomes" id="UP001139207"/>
    </source>
</evidence>
<evidence type="ECO:0000256" key="1">
    <source>
        <dbReference type="SAM" id="Phobius"/>
    </source>
</evidence>
<keyword evidence="3" id="KW-1185">Reference proteome</keyword>
<feature type="transmembrane region" description="Helical" evidence="1">
    <location>
        <begin position="218"/>
        <end position="238"/>
    </location>
</feature>
<reference evidence="2" key="1">
    <citation type="submission" date="2022-04" db="EMBL/GenBank/DDBJ databases">
        <title>Corynebacterium kalidii LD5P10.</title>
        <authorList>
            <person name="Sun J.Q."/>
        </authorList>
    </citation>
    <scope>NUCLEOTIDE SEQUENCE</scope>
    <source>
        <strain evidence="2">LD5P10</strain>
    </source>
</reference>
<proteinExistence type="predicted"/>
<gene>
    <name evidence="2" type="ORF">MUN33_03150</name>
</gene>
<evidence type="ECO:0008006" key="4">
    <source>
        <dbReference type="Google" id="ProtNLM"/>
    </source>
</evidence>
<dbReference type="Proteomes" id="UP001139207">
    <property type="component" value="Unassembled WGS sequence"/>
</dbReference>
<accession>A0A9X2B181</accession>
<feature type="transmembrane region" description="Helical" evidence="1">
    <location>
        <begin position="185"/>
        <end position="206"/>
    </location>
</feature>
<keyword evidence="1" id="KW-0812">Transmembrane</keyword>
<keyword evidence="1" id="KW-0472">Membrane</keyword>
<name>A0A9X2B181_9CORY</name>
<dbReference type="AlphaFoldDB" id="A0A9X2B181"/>
<protein>
    <recommendedName>
        <fullName evidence="4">5,10-methylene-tetrahydrofolate dehydrogenase</fullName>
    </recommendedName>
</protein>
<dbReference type="EMBL" id="JALIEA010000011">
    <property type="protein sequence ID" value="MCJ7857714.1"/>
    <property type="molecule type" value="Genomic_DNA"/>
</dbReference>
<organism evidence="2 3">
    <name type="scientific">Corynebacterium kalidii</name>
    <dbReference type="NCBI Taxonomy" id="2931982"/>
    <lineage>
        <taxon>Bacteria</taxon>
        <taxon>Bacillati</taxon>
        <taxon>Actinomycetota</taxon>
        <taxon>Actinomycetes</taxon>
        <taxon>Mycobacteriales</taxon>
        <taxon>Corynebacteriaceae</taxon>
        <taxon>Corynebacterium</taxon>
    </lineage>
</organism>
<feature type="transmembrane region" description="Helical" evidence="1">
    <location>
        <begin position="267"/>
        <end position="293"/>
    </location>
</feature>
<sequence length="371" mass="41336">MEKVTVIGVMVDRGLPEKRVVRVLEKLGVHTDETHLSDEDLIALGLPRVVVRTSTLPMGLDGSVRLSDSAGGILENHGWDRMIYVTDLPLTTERPVISQTVYRGRVTMLCLPAFGLLRAQEGLRQELSRLLKNKPAGAGVLEEVSDTRDIEGGDSEADTTRVIDGWGRSLRLLLGMVAGNRPTELYQVLTGCLAIGIATGAYGIFYGSMWQMSYTISILRMFVISLAAVGALTFWLIYHNGLWNRWPKRDGDGVAKWRARMDNRATLVTVLIAAAMIYTTVFVVLLVLSIVIVDTNYFRAQVSDEPFPWGYAKLAWLTASLGTMAGAIGSSFDNDDAIREATYNRREHIRRQITGLYEDQPPSRFRDRRSR</sequence>
<comment type="caution">
    <text evidence="2">The sequence shown here is derived from an EMBL/GenBank/DDBJ whole genome shotgun (WGS) entry which is preliminary data.</text>
</comment>
<keyword evidence="1" id="KW-1133">Transmembrane helix</keyword>
<dbReference type="RefSeq" id="WP_244803471.1">
    <property type="nucleotide sequence ID" value="NZ_JALIEA010000011.1"/>
</dbReference>